<dbReference type="InterPro" id="IPR001128">
    <property type="entry name" value="Cyt_P450"/>
</dbReference>
<organism evidence="11 12">
    <name type="scientific">Limulus polyphemus</name>
    <name type="common">Atlantic horseshoe crab</name>
    <dbReference type="NCBI Taxonomy" id="6850"/>
    <lineage>
        <taxon>Eukaryota</taxon>
        <taxon>Metazoa</taxon>
        <taxon>Ecdysozoa</taxon>
        <taxon>Arthropoda</taxon>
        <taxon>Chelicerata</taxon>
        <taxon>Merostomata</taxon>
        <taxon>Xiphosura</taxon>
        <taxon>Limulidae</taxon>
        <taxon>Limulus</taxon>
    </lineage>
</organism>
<evidence type="ECO:0000256" key="6">
    <source>
        <dbReference type="ARBA" id="ARBA00023004"/>
    </source>
</evidence>
<gene>
    <name evidence="12" type="primary">LOC106470298</name>
</gene>
<dbReference type="Proteomes" id="UP000694941">
    <property type="component" value="Unplaced"/>
</dbReference>
<dbReference type="InterPro" id="IPR017972">
    <property type="entry name" value="Cyt_P450_CS"/>
</dbReference>
<evidence type="ECO:0000256" key="10">
    <source>
        <dbReference type="SAM" id="Phobius"/>
    </source>
</evidence>
<dbReference type="InterPro" id="IPR002401">
    <property type="entry name" value="Cyt_P450_E_grp-I"/>
</dbReference>
<evidence type="ECO:0000256" key="5">
    <source>
        <dbReference type="ARBA" id="ARBA00022824"/>
    </source>
</evidence>
<evidence type="ECO:0000313" key="11">
    <source>
        <dbReference type="Proteomes" id="UP000694941"/>
    </source>
</evidence>
<evidence type="ECO:0000256" key="2">
    <source>
        <dbReference type="ARBA" id="ARBA00004586"/>
    </source>
</evidence>
<dbReference type="PROSITE" id="PS00086">
    <property type="entry name" value="CYTOCHROME_P450"/>
    <property type="match status" value="1"/>
</dbReference>
<dbReference type="Pfam" id="PF00067">
    <property type="entry name" value="p450"/>
    <property type="match status" value="1"/>
</dbReference>
<keyword evidence="10" id="KW-0812">Transmembrane</keyword>
<dbReference type="SUPFAM" id="SSF48264">
    <property type="entry name" value="Cytochrome P450"/>
    <property type="match status" value="1"/>
</dbReference>
<comment type="subcellular location">
    <subcellularLocation>
        <location evidence="2">Endoplasmic reticulum membrane</location>
    </subcellularLocation>
</comment>
<evidence type="ECO:0000313" key="12">
    <source>
        <dbReference type="RefSeq" id="XP_013786296.2"/>
    </source>
</evidence>
<keyword evidence="10" id="KW-1133">Transmembrane helix</keyword>
<comment type="cofactor">
    <cofactor evidence="1">
        <name>heme</name>
        <dbReference type="ChEBI" id="CHEBI:30413"/>
    </cofactor>
</comment>
<dbReference type="RefSeq" id="XP_013786296.2">
    <property type="nucleotide sequence ID" value="XM_013930842.2"/>
</dbReference>
<dbReference type="PRINTS" id="PR00385">
    <property type="entry name" value="P450"/>
</dbReference>
<name>A0ABM1BPR2_LIMPO</name>
<keyword evidence="4 9" id="KW-0349">Heme</keyword>
<evidence type="ECO:0000256" key="7">
    <source>
        <dbReference type="ARBA" id="ARBA00023033"/>
    </source>
</evidence>
<dbReference type="PANTHER" id="PTHR24291">
    <property type="entry name" value="CYTOCHROME P450 FAMILY 4"/>
    <property type="match status" value="1"/>
</dbReference>
<keyword evidence="9" id="KW-0560">Oxidoreductase</keyword>
<reference evidence="12" key="1">
    <citation type="submission" date="2025-08" db="UniProtKB">
        <authorList>
            <consortium name="RefSeq"/>
        </authorList>
    </citation>
    <scope>IDENTIFICATION</scope>
    <source>
        <tissue evidence="12">Muscle</tissue>
    </source>
</reference>
<sequence length="533" mass="62069">MNGLTAFLGSVPGYLNDWCVTIFLICVSFVLTFTPAWIRWYNMRKTINKIPGMDFRNPFMGNTSLVIQLKEARTIDNINLLLFQVTCGFAHLFHEERIYRFWNGIRPSVAFFKPETIEVILRSSTVLEKSTEYSFLHPWLGSGLLTSFGSKWRKRRKLLTPAFHFRILEDFIPVFNEQSQILVEKLRQAQSEKWVDIIKYVTLCTLDIICESAMGIRMCTQENTESPYLKSLYEVGEMFVCRMIRPWLWPTILFSISSYGRRFNKSLAELHNFTRTVILNRKAQILMSRASGKEQDGTIENKLKRRQALLDLMITHHLSDPSLTLEDIREEVDTFMFEGHDTTAMGISWTLYLIGLDSFVQKKIQDELDSIFGNDTERSITIEDIKNMKYMDCALKEGLRIFPSVPFIGRTLREDIIVNGYCLPQGTTCFLNIYMLHRNPEVFPNPEIYDPDRFLPEHVTGRHPYAYLPFSAGPRNCIGQKFAMMEEKVVIANILRNFKVTSLDPRDKIKMDAELVLRPKQGLRLRIEPRVRE</sequence>
<keyword evidence="8 10" id="KW-0472">Membrane</keyword>
<keyword evidence="6 9" id="KW-0408">Iron</keyword>
<feature type="transmembrane region" description="Helical" evidence="10">
    <location>
        <begin position="20"/>
        <end position="40"/>
    </location>
</feature>
<dbReference type="PRINTS" id="PR00463">
    <property type="entry name" value="EP450I"/>
</dbReference>
<evidence type="ECO:0000256" key="3">
    <source>
        <dbReference type="ARBA" id="ARBA00010617"/>
    </source>
</evidence>
<dbReference type="PANTHER" id="PTHR24291:SF189">
    <property type="entry name" value="CYTOCHROME P450 4C3-RELATED"/>
    <property type="match status" value="1"/>
</dbReference>
<evidence type="ECO:0000256" key="8">
    <source>
        <dbReference type="ARBA" id="ARBA00023136"/>
    </source>
</evidence>
<dbReference type="InterPro" id="IPR050196">
    <property type="entry name" value="Cytochrome_P450_Monoox"/>
</dbReference>
<dbReference type="InterPro" id="IPR036396">
    <property type="entry name" value="Cyt_P450_sf"/>
</dbReference>
<keyword evidence="11" id="KW-1185">Reference proteome</keyword>
<dbReference type="Gene3D" id="1.10.630.10">
    <property type="entry name" value="Cytochrome P450"/>
    <property type="match status" value="1"/>
</dbReference>
<accession>A0ABM1BPR2</accession>
<evidence type="ECO:0000256" key="9">
    <source>
        <dbReference type="RuleBase" id="RU000461"/>
    </source>
</evidence>
<keyword evidence="9" id="KW-0479">Metal-binding</keyword>
<evidence type="ECO:0000256" key="1">
    <source>
        <dbReference type="ARBA" id="ARBA00001971"/>
    </source>
</evidence>
<comment type="similarity">
    <text evidence="3 9">Belongs to the cytochrome P450 family.</text>
</comment>
<keyword evidence="5" id="KW-0256">Endoplasmic reticulum</keyword>
<dbReference type="GeneID" id="106470298"/>
<protein>
    <submittedName>
        <fullName evidence="12">Cytochrome P450 4C1-like</fullName>
    </submittedName>
</protein>
<proteinExistence type="inferred from homology"/>
<keyword evidence="7 9" id="KW-0503">Monooxygenase</keyword>
<evidence type="ECO:0000256" key="4">
    <source>
        <dbReference type="ARBA" id="ARBA00022617"/>
    </source>
</evidence>